<comment type="caution">
    <text evidence="1">The sequence shown here is derived from an EMBL/GenBank/DDBJ whole genome shotgun (WGS) entry which is preliminary data.</text>
</comment>
<dbReference type="Proteomes" id="UP001176961">
    <property type="component" value="Unassembled WGS sequence"/>
</dbReference>
<dbReference type="InterPro" id="IPR011009">
    <property type="entry name" value="Kinase-like_dom_sf"/>
</dbReference>
<dbReference type="EMBL" id="CATQJL010000001">
    <property type="protein sequence ID" value="CAJ0590720.1"/>
    <property type="molecule type" value="Genomic_DNA"/>
</dbReference>
<dbReference type="SUPFAM" id="SSF56112">
    <property type="entry name" value="Protein kinase-like (PK-like)"/>
    <property type="match status" value="1"/>
</dbReference>
<organism evidence="1 2">
    <name type="scientific">Cylicocyclus nassatus</name>
    <name type="common">Nematode worm</name>
    <dbReference type="NCBI Taxonomy" id="53992"/>
    <lineage>
        <taxon>Eukaryota</taxon>
        <taxon>Metazoa</taxon>
        <taxon>Ecdysozoa</taxon>
        <taxon>Nematoda</taxon>
        <taxon>Chromadorea</taxon>
        <taxon>Rhabditida</taxon>
        <taxon>Rhabditina</taxon>
        <taxon>Rhabditomorpha</taxon>
        <taxon>Strongyloidea</taxon>
        <taxon>Strongylidae</taxon>
        <taxon>Cylicocyclus</taxon>
    </lineage>
</organism>
<proteinExistence type="predicted"/>
<keyword evidence="2" id="KW-1185">Reference proteome</keyword>
<evidence type="ECO:0008006" key="3">
    <source>
        <dbReference type="Google" id="ProtNLM"/>
    </source>
</evidence>
<sequence length="403" mass="45381">MMLAAVGIKPLKTEDADAELDADLLTMNVEKVCLGEIPSDFISFILQKAGDFCISTNALGSYVFSIRSDEQKTFHLTLERIRKGYRIRGMLFATGATIGELIYNIRDSSLDVLSGVLCCRVYPRCLVTKDILPSFRIYDESCIITKRIAFEDMDFKYSRVTLLIDNEFTDAVLKENKRLSDANWKMHMYDELRVSYLAKELHLPVRIIIGLIKSGNGGIIYDNKPGCDFARFMEENGEKMDCGVKIKLCRALASVMSGLLNADIYCGAVKLENFFVHYVDAMTCGQIQIVFAEGRDLTPVDQMRPVDSGDFTRMAPEVTWTRILTPEAGVYSMGIVLRAVLDAGNRPSPKDPNFELLAKVEAVIRKCMNSRPSERPSIHGIFIELDTIASMVQTTRYQHWQPV</sequence>
<dbReference type="Gene3D" id="1.10.510.10">
    <property type="entry name" value="Transferase(Phosphotransferase) domain 1"/>
    <property type="match status" value="1"/>
</dbReference>
<evidence type="ECO:0000313" key="1">
    <source>
        <dbReference type="EMBL" id="CAJ0590720.1"/>
    </source>
</evidence>
<evidence type="ECO:0000313" key="2">
    <source>
        <dbReference type="Proteomes" id="UP001176961"/>
    </source>
</evidence>
<protein>
    <recommendedName>
        <fullName evidence="3">Protein kinase domain-containing protein</fullName>
    </recommendedName>
</protein>
<dbReference type="AlphaFoldDB" id="A0AA36DP88"/>
<accession>A0AA36DP88</accession>
<reference evidence="1" key="1">
    <citation type="submission" date="2023-07" db="EMBL/GenBank/DDBJ databases">
        <authorList>
            <consortium name="CYATHOMIX"/>
        </authorList>
    </citation>
    <scope>NUCLEOTIDE SEQUENCE</scope>
    <source>
        <strain evidence="1">N/A</strain>
    </source>
</reference>
<name>A0AA36DP88_CYLNA</name>
<gene>
    <name evidence="1" type="ORF">CYNAS_LOCUS2703</name>
</gene>